<proteinExistence type="predicted"/>
<reference evidence="1 2" key="1">
    <citation type="submission" date="2017-07" db="EMBL/GenBank/DDBJ databases">
        <title>Thauera sp. KNDSS-Mac4 genome sequence and assembly.</title>
        <authorList>
            <person name="Mayilraj S."/>
        </authorList>
    </citation>
    <scope>NUCLEOTIDE SEQUENCE [LARGE SCALE GENOMIC DNA]</scope>
    <source>
        <strain evidence="1 2">KNDSS-Mac4</strain>
    </source>
</reference>
<protein>
    <submittedName>
        <fullName evidence="1">Zinc/iron-chelating domain-containing protein</fullName>
    </submittedName>
</protein>
<dbReference type="OrthoDB" id="9803986at2"/>
<name>A0A235F1R3_9RHOO</name>
<dbReference type="EMBL" id="NOIH01000006">
    <property type="protein sequence ID" value="OYD54807.1"/>
    <property type="molecule type" value="Genomic_DNA"/>
</dbReference>
<organism evidence="1 2">
    <name type="scientific">Thauera propionica</name>
    <dbReference type="NCBI Taxonomy" id="2019431"/>
    <lineage>
        <taxon>Bacteria</taxon>
        <taxon>Pseudomonadati</taxon>
        <taxon>Pseudomonadota</taxon>
        <taxon>Betaproteobacteria</taxon>
        <taxon>Rhodocyclales</taxon>
        <taxon>Zoogloeaceae</taxon>
        <taxon>Thauera</taxon>
    </lineage>
</organism>
<gene>
    <name evidence="1" type="ORF">CGK74_05925</name>
</gene>
<evidence type="ECO:0000313" key="2">
    <source>
        <dbReference type="Proteomes" id="UP000215181"/>
    </source>
</evidence>
<dbReference type="PANTHER" id="PTHR36931">
    <property type="entry name" value="UPF0153 PROTEIN YEIW"/>
    <property type="match status" value="1"/>
</dbReference>
<dbReference type="InterPro" id="IPR052572">
    <property type="entry name" value="UPF0153_domain"/>
</dbReference>
<dbReference type="AlphaFoldDB" id="A0A235F1R3"/>
<dbReference type="Proteomes" id="UP000215181">
    <property type="component" value="Unassembled WGS sequence"/>
</dbReference>
<keyword evidence="2" id="KW-1185">Reference proteome</keyword>
<dbReference type="Pfam" id="PF03692">
    <property type="entry name" value="CxxCxxCC"/>
    <property type="match status" value="1"/>
</dbReference>
<dbReference type="InterPro" id="IPR005358">
    <property type="entry name" value="Puta_zinc/iron-chelating_dom"/>
</dbReference>
<evidence type="ECO:0000313" key="1">
    <source>
        <dbReference type="EMBL" id="OYD54807.1"/>
    </source>
</evidence>
<comment type="caution">
    <text evidence="1">The sequence shown here is derived from an EMBL/GenBank/DDBJ whole genome shotgun (WGS) entry which is preliminary data.</text>
</comment>
<sequence>MNCRPGCAACCIAPSISSPIPGMESGKPAGVRCIQLDEADRCRLFGDPRRPAVCGSLAPSVEMCGADRSHAMHFLTQLEIMTAA</sequence>
<dbReference type="PANTHER" id="PTHR36931:SF1">
    <property type="entry name" value="UPF0153 PROTEIN YEIW"/>
    <property type="match status" value="1"/>
</dbReference>
<dbReference type="RefSeq" id="WP_094267579.1">
    <property type="nucleotide sequence ID" value="NZ_JAQVFK010000018.1"/>
</dbReference>
<accession>A0A235F1R3</accession>